<reference evidence="2" key="2">
    <citation type="submission" date="2023-06" db="EMBL/GenBank/DDBJ databases">
        <authorList>
            <consortium name="Lawrence Berkeley National Laboratory"/>
            <person name="Haridas S."/>
            <person name="Hensen N."/>
            <person name="Bonometti L."/>
            <person name="Westerberg I."/>
            <person name="Brannstrom I.O."/>
            <person name="Guillou S."/>
            <person name="Cros-Aarteil S."/>
            <person name="Calhoun S."/>
            <person name="Kuo A."/>
            <person name="Mondo S."/>
            <person name="Pangilinan J."/>
            <person name="Riley R."/>
            <person name="Labutti K."/>
            <person name="Andreopoulos B."/>
            <person name="Lipzen A."/>
            <person name="Chen C."/>
            <person name="Yanf M."/>
            <person name="Daum C."/>
            <person name="Ng V."/>
            <person name="Clum A."/>
            <person name="Steindorff A."/>
            <person name="Ohm R."/>
            <person name="Martin F."/>
            <person name="Silar P."/>
            <person name="Natvig D."/>
            <person name="Lalanne C."/>
            <person name="Gautier V."/>
            <person name="Ament-Velasquez S.L."/>
            <person name="Kruys A."/>
            <person name="Hutchinson M.I."/>
            <person name="Powell A.J."/>
            <person name="Barry K."/>
            <person name="Miller A.N."/>
            <person name="Grigoriev I.V."/>
            <person name="Debuchy R."/>
            <person name="Gladieux P."/>
            <person name="Thoren M.H."/>
            <person name="Johannesson H."/>
        </authorList>
    </citation>
    <scope>NUCLEOTIDE SEQUENCE</scope>
    <source>
        <strain evidence="2">CBS 958.72</strain>
    </source>
</reference>
<name>A0AAE0MZM9_9PEZI</name>
<evidence type="ECO:0000313" key="3">
    <source>
        <dbReference type="Proteomes" id="UP001287356"/>
    </source>
</evidence>
<organism evidence="2 3">
    <name type="scientific">Lasiosphaeria ovina</name>
    <dbReference type="NCBI Taxonomy" id="92902"/>
    <lineage>
        <taxon>Eukaryota</taxon>
        <taxon>Fungi</taxon>
        <taxon>Dikarya</taxon>
        <taxon>Ascomycota</taxon>
        <taxon>Pezizomycotina</taxon>
        <taxon>Sordariomycetes</taxon>
        <taxon>Sordariomycetidae</taxon>
        <taxon>Sordariales</taxon>
        <taxon>Lasiosphaeriaceae</taxon>
        <taxon>Lasiosphaeria</taxon>
    </lineage>
</organism>
<reference evidence="2" key="1">
    <citation type="journal article" date="2023" name="Mol. Phylogenet. Evol.">
        <title>Genome-scale phylogeny and comparative genomics of the fungal order Sordariales.</title>
        <authorList>
            <person name="Hensen N."/>
            <person name="Bonometti L."/>
            <person name="Westerberg I."/>
            <person name="Brannstrom I.O."/>
            <person name="Guillou S."/>
            <person name="Cros-Aarteil S."/>
            <person name="Calhoun S."/>
            <person name="Haridas S."/>
            <person name="Kuo A."/>
            <person name="Mondo S."/>
            <person name="Pangilinan J."/>
            <person name="Riley R."/>
            <person name="LaButti K."/>
            <person name="Andreopoulos B."/>
            <person name="Lipzen A."/>
            <person name="Chen C."/>
            <person name="Yan M."/>
            <person name="Daum C."/>
            <person name="Ng V."/>
            <person name="Clum A."/>
            <person name="Steindorff A."/>
            <person name="Ohm R.A."/>
            <person name="Martin F."/>
            <person name="Silar P."/>
            <person name="Natvig D.O."/>
            <person name="Lalanne C."/>
            <person name="Gautier V."/>
            <person name="Ament-Velasquez S.L."/>
            <person name="Kruys A."/>
            <person name="Hutchinson M.I."/>
            <person name="Powell A.J."/>
            <person name="Barry K."/>
            <person name="Miller A.N."/>
            <person name="Grigoriev I.V."/>
            <person name="Debuchy R."/>
            <person name="Gladieux P."/>
            <person name="Hiltunen Thoren M."/>
            <person name="Johannesson H."/>
        </authorList>
    </citation>
    <scope>NUCLEOTIDE SEQUENCE</scope>
    <source>
        <strain evidence="2">CBS 958.72</strain>
    </source>
</reference>
<dbReference type="EMBL" id="JAULSN010000009">
    <property type="protein sequence ID" value="KAK3364815.1"/>
    <property type="molecule type" value="Genomic_DNA"/>
</dbReference>
<feature type="region of interest" description="Disordered" evidence="1">
    <location>
        <begin position="35"/>
        <end position="66"/>
    </location>
</feature>
<sequence length="66" mass="6816">MPTTPEEEAAAKARQEVTGAIANTSSANMGSLIDAAKSSLEKREKNKADKEARAAEAGKKEGQPSG</sequence>
<comment type="caution">
    <text evidence="2">The sequence shown here is derived from an EMBL/GenBank/DDBJ whole genome shotgun (WGS) entry which is preliminary data.</text>
</comment>
<keyword evidence="3" id="KW-1185">Reference proteome</keyword>
<dbReference type="Proteomes" id="UP001287356">
    <property type="component" value="Unassembled WGS sequence"/>
</dbReference>
<accession>A0AAE0MZM9</accession>
<protein>
    <submittedName>
        <fullName evidence="2">Uncharacterized protein</fullName>
    </submittedName>
</protein>
<proteinExistence type="predicted"/>
<evidence type="ECO:0000313" key="2">
    <source>
        <dbReference type="EMBL" id="KAK3364815.1"/>
    </source>
</evidence>
<feature type="compositionally biased region" description="Basic and acidic residues" evidence="1">
    <location>
        <begin position="39"/>
        <end position="66"/>
    </location>
</feature>
<dbReference type="AlphaFoldDB" id="A0AAE0MZM9"/>
<evidence type="ECO:0000256" key="1">
    <source>
        <dbReference type="SAM" id="MobiDB-lite"/>
    </source>
</evidence>
<gene>
    <name evidence="2" type="ORF">B0T24DRAFT_683454</name>
</gene>